<dbReference type="CDD" id="cd16922">
    <property type="entry name" value="HATPase_EvgS-ArcB-TorS-like"/>
    <property type="match status" value="1"/>
</dbReference>
<keyword evidence="13" id="KW-0472">Membrane</keyword>
<dbReference type="PROSITE" id="PS01124">
    <property type="entry name" value="HTH_ARAC_FAMILY_2"/>
    <property type="match status" value="1"/>
</dbReference>
<dbReference type="Gene3D" id="3.40.50.2300">
    <property type="match status" value="1"/>
</dbReference>
<dbReference type="SUPFAM" id="SSF52172">
    <property type="entry name" value="CheY-like"/>
    <property type="match status" value="1"/>
</dbReference>
<dbReference type="CDD" id="cd00146">
    <property type="entry name" value="PKD"/>
    <property type="match status" value="1"/>
</dbReference>
<dbReference type="Proteomes" id="UP001139450">
    <property type="component" value="Unassembled WGS sequence"/>
</dbReference>
<dbReference type="InterPro" id="IPR001789">
    <property type="entry name" value="Sig_transdc_resp-reg_receiver"/>
</dbReference>
<name>A0A9X1X289_9SPHI</name>
<dbReference type="Gene3D" id="1.10.287.130">
    <property type="match status" value="1"/>
</dbReference>
<evidence type="ECO:0000256" key="6">
    <source>
        <dbReference type="ARBA" id="ARBA00022777"/>
    </source>
</evidence>
<dbReference type="SUPFAM" id="SSF46689">
    <property type="entry name" value="Homeodomain-like"/>
    <property type="match status" value="1"/>
</dbReference>
<keyword evidence="13" id="KW-0812">Transmembrane</keyword>
<dbReference type="Pfam" id="PF02518">
    <property type="entry name" value="HATPase_c"/>
    <property type="match status" value="1"/>
</dbReference>
<keyword evidence="4" id="KW-0808">Transferase</keyword>
<evidence type="ECO:0000259" key="16">
    <source>
        <dbReference type="PROSITE" id="PS50110"/>
    </source>
</evidence>
<evidence type="ECO:0000256" key="9">
    <source>
        <dbReference type="ARBA" id="ARBA00023015"/>
    </source>
</evidence>
<dbReference type="CDD" id="cd00082">
    <property type="entry name" value="HisKA"/>
    <property type="match status" value="1"/>
</dbReference>
<dbReference type="Gene3D" id="2.60.40.10">
    <property type="entry name" value="Immunoglobulins"/>
    <property type="match status" value="1"/>
</dbReference>
<keyword evidence="6" id="KW-0418">Kinase</keyword>
<dbReference type="SMART" id="SM00448">
    <property type="entry name" value="REC"/>
    <property type="match status" value="1"/>
</dbReference>
<evidence type="ECO:0000256" key="7">
    <source>
        <dbReference type="ARBA" id="ARBA00022840"/>
    </source>
</evidence>
<evidence type="ECO:0000256" key="1">
    <source>
        <dbReference type="ARBA" id="ARBA00000085"/>
    </source>
</evidence>
<dbReference type="PANTHER" id="PTHR43547">
    <property type="entry name" value="TWO-COMPONENT HISTIDINE KINASE"/>
    <property type="match status" value="1"/>
</dbReference>
<dbReference type="Pfam" id="PF07494">
    <property type="entry name" value="Reg_prop"/>
    <property type="match status" value="7"/>
</dbReference>
<reference evidence="17" key="1">
    <citation type="submission" date="2022-04" db="EMBL/GenBank/DDBJ databases">
        <title>Mucilaginibacter sp. RS28 isolated from freshwater.</title>
        <authorList>
            <person name="Ko S.-R."/>
        </authorList>
    </citation>
    <scope>NUCLEOTIDE SEQUENCE</scope>
    <source>
        <strain evidence="17">RS28</strain>
    </source>
</reference>
<dbReference type="InterPro" id="IPR018062">
    <property type="entry name" value="HTH_AraC-typ_CS"/>
</dbReference>
<dbReference type="PROSITE" id="PS50110">
    <property type="entry name" value="RESPONSE_REGULATORY"/>
    <property type="match status" value="1"/>
</dbReference>
<proteinExistence type="predicted"/>
<organism evidence="17 18">
    <name type="scientific">Mucilaginibacter straminoryzae</name>
    <dbReference type="NCBI Taxonomy" id="2932774"/>
    <lineage>
        <taxon>Bacteria</taxon>
        <taxon>Pseudomonadati</taxon>
        <taxon>Bacteroidota</taxon>
        <taxon>Sphingobacteriia</taxon>
        <taxon>Sphingobacteriales</taxon>
        <taxon>Sphingobacteriaceae</taxon>
        <taxon>Mucilaginibacter</taxon>
    </lineage>
</organism>
<evidence type="ECO:0000256" key="11">
    <source>
        <dbReference type="ARBA" id="ARBA00023163"/>
    </source>
</evidence>
<dbReference type="FunFam" id="2.60.40.10:FF:000791">
    <property type="entry name" value="Two-component system sensor histidine kinase/response regulator"/>
    <property type="match status" value="1"/>
</dbReference>
<dbReference type="InterPro" id="IPR003594">
    <property type="entry name" value="HATPase_dom"/>
</dbReference>
<dbReference type="Gene3D" id="3.30.565.10">
    <property type="entry name" value="Histidine kinase-like ATPase, C-terminal domain"/>
    <property type="match status" value="1"/>
</dbReference>
<dbReference type="EC" id="2.7.13.3" evidence="2"/>
<dbReference type="InterPro" id="IPR003661">
    <property type="entry name" value="HisK_dim/P_dom"/>
</dbReference>
<keyword evidence="9" id="KW-0805">Transcription regulation</keyword>
<dbReference type="Pfam" id="PF00512">
    <property type="entry name" value="HisKA"/>
    <property type="match status" value="1"/>
</dbReference>
<dbReference type="SUPFAM" id="SSF55874">
    <property type="entry name" value="ATPase domain of HSP90 chaperone/DNA topoisomerase II/histidine kinase"/>
    <property type="match status" value="1"/>
</dbReference>
<keyword evidence="18" id="KW-1185">Reference proteome</keyword>
<keyword evidence="10" id="KW-0238">DNA-binding</keyword>
<dbReference type="GO" id="GO:0005524">
    <property type="term" value="F:ATP binding"/>
    <property type="evidence" value="ECO:0007669"/>
    <property type="project" value="UniProtKB-KW"/>
</dbReference>
<comment type="catalytic activity">
    <reaction evidence="1">
        <text>ATP + protein L-histidine = ADP + protein N-phospho-L-histidine.</text>
        <dbReference type="EC" id="2.7.13.3"/>
    </reaction>
</comment>
<keyword evidence="8" id="KW-0902">Two-component regulatory system</keyword>
<dbReference type="InterPro" id="IPR015943">
    <property type="entry name" value="WD40/YVTN_repeat-like_dom_sf"/>
</dbReference>
<dbReference type="EMBL" id="JALJEJ010000001">
    <property type="protein sequence ID" value="MCJ8208615.1"/>
    <property type="molecule type" value="Genomic_DNA"/>
</dbReference>
<dbReference type="FunFam" id="3.30.565.10:FF:000037">
    <property type="entry name" value="Hybrid sensor histidine kinase/response regulator"/>
    <property type="match status" value="1"/>
</dbReference>
<feature type="domain" description="Histidine kinase" evidence="15">
    <location>
        <begin position="836"/>
        <end position="1057"/>
    </location>
</feature>
<dbReference type="GO" id="GO:0003700">
    <property type="term" value="F:DNA-binding transcription factor activity"/>
    <property type="evidence" value="ECO:0007669"/>
    <property type="project" value="InterPro"/>
</dbReference>
<feature type="transmembrane region" description="Helical" evidence="13">
    <location>
        <begin position="782"/>
        <end position="799"/>
    </location>
</feature>
<dbReference type="SMART" id="SM00342">
    <property type="entry name" value="HTH_ARAC"/>
    <property type="match status" value="1"/>
</dbReference>
<sequence>MLSNIMLGQHINFTTLTTKSGLSSNTINGILKDRYGLMWFATADGLNRYDGSTFTVYRHHENDPSSFPANEIMCLFEDKEGRLWIGSAEGALILYDRLHDKFKAFTGCGFGKSVKSETIRAIAEDHRGRLWVSSYTGLWVIDFKANKTSLFTLNSIYPNSETFVTALSLYEDSKQTMWVGTSAGLLRYDEKRNQFERYLHDERNPSSLSSNVIKAIKQDPSGTLWLGTTNGLNQLNKDGRSFSRVALSSEKSVATGNIIYSLAADGNELWIGTEDGLAILNTRTLKSTLISPQQREMFSISDKSIRSIFIDKKGIYWLGTYQGGVDKFDKNLTLFNHKVSNPFDAQGLQSPMVTSFAQYDGKNVFVGTDNGGVQLFNTASGLFRSFTIRPANSSSDRISVLALKYARDGKLWIGTYRQGVFILDPRTGNYQQVVAGEGKNHISQNDIFCIEEDPAGRIWIGTNGGGIDIYDPVKKGFANYENIFVSARKLGLNNFIRAIAVGNNNEMWVGTSGAGVTVFNLTTGKVTQYNEWNSKLNSNVVNCILRDTKGQMWLGTAAGAAVFSPDKKHVSTYSEKDGLTNNVVHKILEDNQGLFWMTTNAGISNFNPATKKFNTFSRQNGVQDSPFNTGSGIRTADGHLFFGGNDGFNYFDPADLRSVKDVPPVMFTELRVANNKVYAGENSPISKQISLAKEIKLAYGQNFSISYVAVNYTNAHQDQYAYMLKGFDRDWNNVGKATTAYYTNIDPGTYTFMVRASNSAGVWSQTPTEVTVRILPPWWRTIYAYLAYFAFGLALLLYIRHRGIKKIKQELALEEEKREANRMHELDMAKINFLTNLSHEFRTPISLIMAPADKLLAMQTDKSVSREVTMINRNARRLLNLVNQLLDFRKMEEHELRLNLSEGDVVEFIREAVNSFQDLSERKKIALKFSSEINGYFANFDHDKIERIIFNLLSNAFKFTPSEGSIAVQLSAAKTTDDRDALKVIISDTGIGIPADQQQHIFKRFYQHDTSEVILNQGTGIGLSITKEFVELQGGTIALESEPGKGTTFTLVFPFENIAATAPGINEPAEAVGEKQTESIDAGDLNPVAAQEQESVLLVEDNDDFRFYLKESLKGQYRIYEASNGKEGWQKALSCHPDLIVTDISMPHMNGIDLCRKLKSDKRTSFIPVIVLTALTGEQDQLRGLETGASDYLNKPFNFSVLSAKVANLIKINRNLRTTFSKQIQIIQPEVQIDSPDEKLLSKVAQFVDEKLNDPEFSIEELSKYLAMSRSSLYNKIFELTGLAPVEYVRSIKLQKAAVLLAKSQYTIREIAFMTGFGTPGYFSKLFKAKYNMSPSEYLNSKRNGAKAKTEVIDD</sequence>
<feature type="domain" description="Response regulatory" evidence="16">
    <location>
        <begin position="1095"/>
        <end position="1210"/>
    </location>
</feature>
<accession>A0A9X1X289</accession>
<dbReference type="SMART" id="SM00388">
    <property type="entry name" value="HisKA"/>
    <property type="match status" value="1"/>
</dbReference>
<dbReference type="InterPro" id="IPR036890">
    <property type="entry name" value="HATPase_C_sf"/>
</dbReference>
<keyword evidence="5" id="KW-0547">Nucleotide-binding</keyword>
<dbReference type="PANTHER" id="PTHR43547:SF2">
    <property type="entry name" value="HYBRID SIGNAL TRANSDUCTION HISTIDINE KINASE C"/>
    <property type="match status" value="1"/>
</dbReference>
<dbReference type="Pfam" id="PF00072">
    <property type="entry name" value="Response_reg"/>
    <property type="match status" value="1"/>
</dbReference>
<keyword evidence="13" id="KW-1133">Transmembrane helix</keyword>
<keyword evidence="7 17" id="KW-0067">ATP-binding</keyword>
<protein>
    <recommendedName>
        <fullName evidence="2">histidine kinase</fullName>
        <ecNumber evidence="2">2.7.13.3</ecNumber>
    </recommendedName>
</protein>
<feature type="modified residue" description="4-aspartylphosphate" evidence="12">
    <location>
        <position position="1143"/>
    </location>
</feature>
<dbReference type="PROSITE" id="PS00041">
    <property type="entry name" value="HTH_ARAC_FAMILY_1"/>
    <property type="match status" value="1"/>
</dbReference>
<evidence type="ECO:0000313" key="17">
    <source>
        <dbReference type="EMBL" id="MCJ8208615.1"/>
    </source>
</evidence>
<dbReference type="InterPro" id="IPR036097">
    <property type="entry name" value="HisK_dim/P_sf"/>
</dbReference>
<evidence type="ECO:0000256" key="4">
    <source>
        <dbReference type="ARBA" id="ARBA00022679"/>
    </source>
</evidence>
<evidence type="ECO:0000256" key="13">
    <source>
        <dbReference type="SAM" id="Phobius"/>
    </source>
</evidence>
<evidence type="ECO:0000256" key="12">
    <source>
        <dbReference type="PROSITE-ProRule" id="PRU00169"/>
    </source>
</evidence>
<dbReference type="InterPro" id="IPR011123">
    <property type="entry name" value="Y_Y_Y"/>
</dbReference>
<dbReference type="GO" id="GO:0000155">
    <property type="term" value="F:phosphorelay sensor kinase activity"/>
    <property type="evidence" value="ECO:0007669"/>
    <property type="project" value="InterPro"/>
</dbReference>
<dbReference type="Pfam" id="PF07495">
    <property type="entry name" value="Y_Y_Y"/>
    <property type="match status" value="1"/>
</dbReference>
<dbReference type="FunFam" id="1.10.287.130:FF:000045">
    <property type="entry name" value="Two-component system sensor histidine kinase/response regulator"/>
    <property type="match status" value="1"/>
</dbReference>
<evidence type="ECO:0000256" key="5">
    <source>
        <dbReference type="ARBA" id="ARBA00022741"/>
    </source>
</evidence>
<dbReference type="SUPFAM" id="SSF47384">
    <property type="entry name" value="Homodimeric domain of signal transducing histidine kinase"/>
    <property type="match status" value="1"/>
</dbReference>
<feature type="domain" description="HTH araC/xylS-type" evidence="14">
    <location>
        <begin position="1242"/>
        <end position="1341"/>
    </location>
</feature>
<dbReference type="InterPro" id="IPR011006">
    <property type="entry name" value="CheY-like_superfamily"/>
</dbReference>
<dbReference type="GO" id="GO:0043565">
    <property type="term" value="F:sequence-specific DNA binding"/>
    <property type="evidence" value="ECO:0007669"/>
    <property type="project" value="InterPro"/>
</dbReference>
<dbReference type="InterPro" id="IPR011110">
    <property type="entry name" value="Reg_prop"/>
</dbReference>
<dbReference type="InterPro" id="IPR018060">
    <property type="entry name" value="HTH_AraC"/>
</dbReference>
<dbReference type="InterPro" id="IPR013783">
    <property type="entry name" value="Ig-like_fold"/>
</dbReference>
<evidence type="ECO:0000256" key="10">
    <source>
        <dbReference type="ARBA" id="ARBA00023125"/>
    </source>
</evidence>
<dbReference type="InterPro" id="IPR009057">
    <property type="entry name" value="Homeodomain-like_sf"/>
</dbReference>
<dbReference type="InterPro" id="IPR005467">
    <property type="entry name" value="His_kinase_dom"/>
</dbReference>
<dbReference type="InterPro" id="IPR004358">
    <property type="entry name" value="Sig_transdc_His_kin-like_C"/>
</dbReference>
<dbReference type="Pfam" id="PF12833">
    <property type="entry name" value="HTH_18"/>
    <property type="match status" value="1"/>
</dbReference>
<comment type="caution">
    <text evidence="17">The sequence shown here is derived from an EMBL/GenBank/DDBJ whole genome shotgun (WGS) entry which is preliminary data.</text>
</comment>
<keyword evidence="3 12" id="KW-0597">Phosphoprotein</keyword>
<dbReference type="PROSITE" id="PS50109">
    <property type="entry name" value="HIS_KIN"/>
    <property type="match status" value="1"/>
</dbReference>
<dbReference type="SUPFAM" id="SSF63829">
    <property type="entry name" value="Calcium-dependent phosphotriesterase"/>
    <property type="match status" value="3"/>
</dbReference>
<dbReference type="Gene3D" id="1.10.10.60">
    <property type="entry name" value="Homeodomain-like"/>
    <property type="match status" value="1"/>
</dbReference>
<dbReference type="Gene3D" id="2.130.10.10">
    <property type="entry name" value="YVTN repeat-like/Quinoprotein amine dehydrogenase"/>
    <property type="match status" value="3"/>
</dbReference>
<evidence type="ECO:0000256" key="3">
    <source>
        <dbReference type="ARBA" id="ARBA00022553"/>
    </source>
</evidence>
<evidence type="ECO:0000259" key="15">
    <source>
        <dbReference type="PROSITE" id="PS50109"/>
    </source>
</evidence>
<dbReference type="SMART" id="SM00387">
    <property type="entry name" value="HATPase_c"/>
    <property type="match status" value="1"/>
</dbReference>
<evidence type="ECO:0000259" key="14">
    <source>
        <dbReference type="PROSITE" id="PS01124"/>
    </source>
</evidence>
<dbReference type="CDD" id="cd17574">
    <property type="entry name" value="REC_OmpR"/>
    <property type="match status" value="1"/>
</dbReference>
<evidence type="ECO:0000313" key="18">
    <source>
        <dbReference type="Proteomes" id="UP001139450"/>
    </source>
</evidence>
<dbReference type="RefSeq" id="WP_245128444.1">
    <property type="nucleotide sequence ID" value="NZ_JALJEJ010000001.1"/>
</dbReference>
<evidence type="ECO:0000256" key="2">
    <source>
        <dbReference type="ARBA" id="ARBA00012438"/>
    </source>
</evidence>
<dbReference type="PRINTS" id="PR00344">
    <property type="entry name" value="BCTRLSENSOR"/>
</dbReference>
<gene>
    <name evidence="17" type="ORF">MUY27_02770</name>
</gene>
<keyword evidence="11" id="KW-0804">Transcription</keyword>
<evidence type="ECO:0000256" key="8">
    <source>
        <dbReference type="ARBA" id="ARBA00023012"/>
    </source>
</evidence>